<dbReference type="EMBL" id="MU275918">
    <property type="protein sequence ID" value="KAI0046757.1"/>
    <property type="molecule type" value="Genomic_DNA"/>
</dbReference>
<accession>A0ACB8RS94</accession>
<evidence type="ECO:0000313" key="2">
    <source>
        <dbReference type="Proteomes" id="UP000814033"/>
    </source>
</evidence>
<reference evidence="1" key="1">
    <citation type="submission" date="2021-02" db="EMBL/GenBank/DDBJ databases">
        <authorList>
            <consortium name="DOE Joint Genome Institute"/>
            <person name="Ahrendt S."/>
            <person name="Looney B.P."/>
            <person name="Miyauchi S."/>
            <person name="Morin E."/>
            <person name="Drula E."/>
            <person name="Courty P.E."/>
            <person name="Chicoki N."/>
            <person name="Fauchery L."/>
            <person name="Kohler A."/>
            <person name="Kuo A."/>
            <person name="Labutti K."/>
            <person name="Pangilinan J."/>
            <person name="Lipzen A."/>
            <person name="Riley R."/>
            <person name="Andreopoulos W."/>
            <person name="He G."/>
            <person name="Johnson J."/>
            <person name="Barry K.W."/>
            <person name="Grigoriev I.V."/>
            <person name="Nagy L."/>
            <person name="Hibbett D."/>
            <person name="Henrissat B."/>
            <person name="Matheny P.B."/>
            <person name="Labbe J."/>
            <person name="Martin F."/>
        </authorList>
    </citation>
    <scope>NUCLEOTIDE SEQUENCE</scope>
    <source>
        <strain evidence="1">FP105234-sp</strain>
    </source>
</reference>
<reference evidence="1" key="2">
    <citation type="journal article" date="2022" name="New Phytol.">
        <title>Evolutionary transition to the ectomycorrhizal habit in the genomes of a hyperdiverse lineage of mushroom-forming fungi.</title>
        <authorList>
            <person name="Looney B."/>
            <person name="Miyauchi S."/>
            <person name="Morin E."/>
            <person name="Drula E."/>
            <person name="Courty P.E."/>
            <person name="Kohler A."/>
            <person name="Kuo A."/>
            <person name="LaButti K."/>
            <person name="Pangilinan J."/>
            <person name="Lipzen A."/>
            <person name="Riley R."/>
            <person name="Andreopoulos W."/>
            <person name="He G."/>
            <person name="Johnson J."/>
            <person name="Nolan M."/>
            <person name="Tritt A."/>
            <person name="Barry K.W."/>
            <person name="Grigoriev I.V."/>
            <person name="Nagy L.G."/>
            <person name="Hibbett D."/>
            <person name="Henrissat B."/>
            <person name="Matheny P.B."/>
            <person name="Labbe J."/>
            <person name="Martin F.M."/>
        </authorList>
    </citation>
    <scope>NUCLEOTIDE SEQUENCE</scope>
    <source>
        <strain evidence="1">FP105234-sp</strain>
    </source>
</reference>
<comment type="caution">
    <text evidence="1">The sequence shown here is derived from an EMBL/GenBank/DDBJ whole genome shotgun (WGS) entry which is preliminary data.</text>
</comment>
<organism evidence="1 2">
    <name type="scientific">Auriscalpium vulgare</name>
    <dbReference type="NCBI Taxonomy" id="40419"/>
    <lineage>
        <taxon>Eukaryota</taxon>
        <taxon>Fungi</taxon>
        <taxon>Dikarya</taxon>
        <taxon>Basidiomycota</taxon>
        <taxon>Agaricomycotina</taxon>
        <taxon>Agaricomycetes</taxon>
        <taxon>Russulales</taxon>
        <taxon>Auriscalpiaceae</taxon>
        <taxon>Auriscalpium</taxon>
    </lineage>
</organism>
<sequence length="196" mass="22169">MQAPGGPVSMRHDGLEGHDTIWMNAARCRITQLEAGHISPFHTRHATIESADAAERALSDMQDAHRARFKAEEDAMEAAKEEVRKAYAVEDEAMSAARRAVRQERNSILPVARLPPEVLRTIFTVCSDIDHPLIEGWDFHFGWLAVTHVCRRWRDIALEHSGLWADVLYPLGPLWAAASLERAQTMPLIVHFELYL</sequence>
<dbReference type="Proteomes" id="UP000814033">
    <property type="component" value="Unassembled WGS sequence"/>
</dbReference>
<gene>
    <name evidence="1" type="ORF">FA95DRAFT_1542131</name>
</gene>
<evidence type="ECO:0000313" key="1">
    <source>
        <dbReference type="EMBL" id="KAI0046757.1"/>
    </source>
</evidence>
<name>A0ACB8RS94_9AGAM</name>
<keyword evidence="2" id="KW-1185">Reference proteome</keyword>
<proteinExistence type="predicted"/>
<protein>
    <submittedName>
        <fullName evidence="1">Uncharacterized protein</fullName>
    </submittedName>
</protein>